<dbReference type="InterPro" id="IPR018085">
    <property type="entry name" value="Ura-DNA_Glyclase_AS"/>
</dbReference>
<feature type="domain" description="Uracil-DNA glycosylase-like" evidence="5">
    <location>
        <begin position="42"/>
        <end position="198"/>
    </location>
</feature>
<dbReference type="InterPro" id="IPR002043">
    <property type="entry name" value="UDG_fam1"/>
</dbReference>
<keyword evidence="3" id="KW-0378">Hydrolase</keyword>
<dbReference type="PANTHER" id="PTHR11264">
    <property type="entry name" value="URACIL-DNA GLYCOSYLASE"/>
    <property type="match status" value="1"/>
</dbReference>
<organism evidence="6">
    <name type="scientific">freshwater metagenome</name>
    <dbReference type="NCBI Taxonomy" id="449393"/>
    <lineage>
        <taxon>unclassified sequences</taxon>
        <taxon>metagenomes</taxon>
        <taxon>ecological metagenomes</taxon>
    </lineage>
</organism>
<dbReference type="SUPFAM" id="SSF52141">
    <property type="entry name" value="Uracil-DNA glycosylase-like"/>
    <property type="match status" value="1"/>
</dbReference>
<dbReference type="GO" id="GO:0097510">
    <property type="term" value="P:base-excision repair, AP site formation via deaminated base removal"/>
    <property type="evidence" value="ECO:0007669"/>
    <property type="project" value="TreeGrafter"/>
</dbReference>
<dbReference type="Pfam" id="PF03167">
    <property type="entry name" value="UDG"/>
    <property type="match status" value="1"/>
</dbReference>
<evidence type="ECO:0000256" key="3">
    <source>
        <dbReference type="ARBA" id="ARBA00022801"/>
    </source>
</evidence>
<evidence type="ECO:0000259" key="5">
    <source>
        <dbReference type="SMART" id="SM00986"/>
    </source>
</evidence>
<dbReference type="Gene3D" id="3.40.470.10">
    <property type="entry name" value="Uracil-DNA glycosylase-like domain"/>
    <property type="match status" value="1"/>
</dbReference>
<reference evidence="6" key="1">
    <citation type="submission" date="2020-05" db="EMBL/GenBank/DDBJ databases">
        <authorList>
            <person name="Chiriac C."/>
            <person name="Salcher M."/>
            <person name="Ghai R."/>
            <person name="Kavagutti S V."/>
        </authorList>
    </citation>
    <scope>NUCLEOTIDE SEQUENCE</scope>
</reference>
<evidence type="ECO:0000256" key="2">
    <source>
        <dbReference type="ARBA" id="ARBA00022763"/>
    </source>
</evidence>
<dbReference type="EMBL" id="CAEZXV010000089">
    <property type="protein sequence ID" value="CAB4706378.1"/>
    <property type="molecule type" value="Genomic_DNA"/>
</dbReference>
<dbReference type="NCBIfam" id="TIGR00628">
    <property type="entry name" value="ung"/>
    <property type="match status" value="1"/>
</dbReference>
<protein>
    <submittedName>
        <fullName evidence="6">Unannotated protein</fullName>
    </submittedName>
</protein>
<accession>A0A6J6QC50</accession>
<dbReference type="SMART" id="SM00986">
    <property type="entry name" value="UDG"/>
    <property type="match status" value="1"/>
</dbReference>
<name>A0A6J6QC50_9ZZZZ</name>
<evidence type="ECO:0000313" key="6">
    <source>
        <dbReference type="EMBL" id="CAB4706378.1"/>
    </source>
</evidence>
<sequence length="210" mass="23606">MNLIDLLPKHWRDFLGTKSTLLETIALSEDTIPNTSNIFRAFERPIAQIKVVIIGQDPYPNPEHAMGLSFSVPKEVSKLPPTLRNIFKELETDLGITNESGDLSPWHEQGVCLLNRVLTTKSGISQGHKDLGWQEFTNEVIKVLADKKIVFILWGESAGELAKYIDPAKTIRSPHPSPLSSYRGFFGSKPFSKANELLINFGFSEIDWRT</sequence>
<keyword evidence="2" id="KW-0227">DNA damage</keyword>
<proteinExistence type="inferred from homology"/>
<evidence type="ECO:0000256" key="1">
    <source>
        <dbReference type="ARBA" id="ARBA00008184"/>
    </source>
</evidence>
<dbReference type="PANTHER" id="PTHR11264:SF0">
    <property type="entry name" value="URACIL-DNA GLYCOSYLASE"/>
    <property type="match status" value="1"/>
</dbReference>
<dbReference type="PROSITE" id="PS00130">
    <property type="entry name" value="U_DNA_GLYCOSYLASE"/>
    <property type="match status" value="1"/>
</dbReference>
<keyword evidence="4" id="KW-0234">DNA repair</keyword>
<dbReference type="HAMAP" id="MF_00148">
    <property type="entry name" value="UDG"/>
    <property type="match status" value="1"/>
</dbReference>
<dbReference type="GO" id="GO:0004844">
    <property type="term" value="F:uracil DNA N-glycosylase activity"/>
    <property type="evidence" value="ECO:0007669"/>
    <property type="project" value="InterPro"/>
</dbReference>
<evidence type="ECO:0000256" key="4">
    <source>
        <dbReference type="ARBA" id="ARBA00023204"/>
    </source>
</evidence>
<dbReference type="NCBIfam" id="NF003592">
    <property type="entry name" value="PRK05254.1-5"/>
    <property type="match status" value="1"/>
</dbReference>
<dbReference type="NCBIfam" id="NF003588">
    <property type="entry name" value="PRK05254.1-1"/>
    <property type="match status" value="1"/>
</dbReference>
<dbReference type="InterPro" id="IPR036895">
    <property type="entry name" value="Uracil-DNA_glycosylase-like_sf"/>
</dbReference>
<dbReference type="CDD" id="cd10027">
    <property type="entry name" value="UDG-F1-like"/>
    <property type="match status" value="1"/>
</dbReference>
<gene>
    <name evidence="6" type="ORF">UFOPK2598_00852</name>
</gene>
<dbReference type="SMART" id="SM00987">
    <property type="entry name" value="UreE_C"/>
    <property type="match status" value="1"/>
</dbReference>
<dbReference type="InterPro" id="IPR005122">
    <property type="entry name" value="Uracil-DNA_glycosylase-like"/>
</dbReference>
<dbReference type="AlphaFoldDB" id="A0A6J6QC50"/>
<comment type="similarity">
    <text evidence="1">Belongs to the uracil-DNA glycosylase (UDG) superfamily. UNG family.</text>
</comment>